<feature type="transmembrane region" description="Helical" evidence="2">
    <location>
        <begin position="490"/>
        <end position="510"/>
    </location>
</feature>
<keyword evidence="2" id="KW-1133">Transmembrane helix</keyword>
<dbReference type="AlphaFoldDB" id="A0AAE1LMC1"/>
<dbReference type="EMBL" id="JAHWGI010001208">
    <property type="protein sequence ID" value="KAK3924978.1"/>
    <property type="molecule type" value="Genomic_DNA"/>
</dbReference>
<accession>A0AAE1LMC1</accession>
<feature type="transmembrane region" description="Helical" evidence="2">
    <location>
        <begin position="144"/>
        <end position="165"/>
    </location>
</feature>
<dbReference type="Gene3D" id="1.20.1250.20">
    <property type="entry name" value="MFS general substrate transporter like domains"/>
    <property type="match status" value="2"/>
</dbReference>
<feature type="region of interest" description="Disordered" evidence="1">
    <location>
        <begin position="179"/>
        <end position="199"/>
    </location>
</feature>
<feature type="region of interest" description="Disordered" evidence="1">
    <location>
        <begin position="305"/>
        <end position="327"/>
    </location>
</feature>
<dbReference type="Pfam" id="PF07690">
    <property type="entry name" value="MFS_1"/>
    <property type="match status" value="1"/>
</dbReference>
<comment type="caution">
    <text evidence="3">The sequence shown here is derived from an EMBL/GenBank/DDBJ whole genome shotgun (WGS) entry which is preliminary data.</text>
</comment>
<dbReference type="InterPro" id="IPR036259">
    <property type="entry name" value="MFS_trans_sf"/>
</dbReference>
<feature type="transmembrane region" description="Helical" evidence="2">
    <location>
        <begin position="117"/>
        <end position="138"/>
    </location>
</feature>
<dbReference type="SUPFAM" id="SSF103473">
    <property type="entry name" value="MFS general substrate transporter"/>
    <property type="match status" value="1"/>
</dbReference>
<evidence type="ECO:0000256" key="1">
    <source>
        <dbReference type="SAM" id="MobiDB-lite"/>
    </source>
</evidence>
<feature type="transmembrane region" description="Helical" evidence="2">
    <location>
        <begin position="358"/>
        <end position="382"/>
    </location>
</feature>
<feature type="non-terminal residue" evidence="3">
    <location>
        <position position="566"/>
    </location>
</feature>
<dbReference type="PANTHER" id="PTHR11360">
    <property type="entry name" value="MONOCARBOXYLATE TRANSPORTER"/>
    <property type="match status" value="1"/>
</dbReference>
<evidence type="ECO:0000313" key="4">
    <source>
        <dbReference type="Proteomes" id="UP001219518"/>
    </source>
</evidence>
<evidence type="ECO:0000313" key="3">
    <source>
        <dbReference type="EMBL" id="KAK3924978.1"/>
    </source>
</evidence>
<dbReference type="GO" id="GO:0008028">
    <property type="term" value="F:monocarboxylic acid transmembrane transporter activity"/>
    <property type="evidence" value="ECO:0007669"/>
    <property type="project" value="TreeGrafter"/>
</dbReference>
<keyword evidence="2" id="KW-0812">Transmembrane</keyword>
<feature type="transmembrane region" description="Helical" evidence="2">
    <location>
        <begin position="424"/>
        <end position="443"/>
    </location>
</feature>
<reference evidence="3" key="2">
    <citation type="journal article" date="2023" name="BMC Genomics">
        <title>Pest status, molecular evolution, and epigenetic factors derived from the genome assembly of Frankliniella fusca, a thysanopteran phytovirus vector.</title>
        <authorList>
            <person name="Catto M.A."/>
            <person name="Labadie P.E."/>
            <person name="Jacobson A.L."/>
            <person name="Kennedy G.G."/>
            <person name="Srinivasan R."/>
            <person name="Hunt B.G."/>
        </authorList>
    </citation>
    <scope>NUCLEOTIDE SEQUENCE</scope>
    <source>
        <strain evidence="3">PL_HMW_Pooled</strain>
    </source>
</reference>
<protein>
    <submittedName>
        <fullName evidence="3">Monocarboxylate transporter 12</fullName>
    </submittedName>
</protein>
<keyword evidence="4" id="KW-1185">Reference proteome</keyword>
<feature type="transmembrane region" description="Helical" evidence="2">
    <location>
        <begin position="394"/>
        <end position="412"/>
    </location>
</feature>
<dbReference type="InterPro" id="IPR050327">
    <property type="entry name" value="Proton-linked_MCT"/>
</dbReference>
<dbReference type="InterPro" id="IPR011701">
    <property type="entry name" value="MFS"/>
</dbReference>
<keyword evidence="2" id="KW-0472">Membrane</keyword>
<proteinExistence type="predicted"/>
<feature type="transmembrane region" description="Helical" evidence="2">
    <location>
        <begin position="516"/>
        <end position="538"/>
    </location>
</feature>
<evidence type="ECO:0000256" key="2">
    <source>
        <dbReference type="SAM" id="Phobius"/>
    </source>
</evidence>
<sequence length="566" mass="62044">IITIPILQNFGLVFRDVLLDLGMSTTKITVLLNVNNAFGLALGLFNGPILRRFSYRKVALFGSTLVFGGMVLTAFARSFIEFLICYGIIVSAGYNLTMASFSYAVNSYFRKRRSEAMGFAMTVTGLGPVFMPLLISLAMKMYGARGTALLLGGLSLHSVVGACLLQPVRWHLVKTVPEDAEKDKEQEQQQEQQQEQEMVDMSLRSEPLLAAVAEQSEEGEGPASVTEVDDVEDHGADDGGKTPMLARRRFSTASHKSGAAALSRTTSHEHGGLAASVWASMASINADPADFGGSILALNAEEKAPTNGTTNGLHKGEANGSAKLPEEDAEPAATLPLWRRWLRAVVLFFDLNLLRDPIFLNMVLGLSIAVFAEINFSMLTPFILGERHFETQEIATFVTCIAVADIIFRFLAPFVKRICKQPVRVMYITSLVLLILTRTVLVFSYSFEALIGVMLALGVAKGLRTVYWVLVIPDNVPIERVPSAQGLQSITNGIVFMALGPLIGVVKDVLGNYNHVIITFNVMTAITVVMWLTEFAILRVRRRSRSAKQRQVEDEEKMTGKKTART</sequence>
<reference evidence="3" key="1">
    <citation type="submission" date="2021-07" db="EMBL/GenBank/DDBJ databases">
        <authorList>
            <person name="Catto M.A."/>
            <person name="Jacobson A."/>
            <person name="Kennedy G."/>
            <person name="Labadie P."/>
            <person name="Hunt B.G."/>
            <person name="Srinivasan R."/>
        </authorList>
    </citation>
    <scope>NUCLEOTIDE SEQUENCE</scope>
    <source>
        <strain evidence="3">PL_HMW_Pooled</strain>
        <tissue evidence="3">Head</tissue>
    </source>
</reference>
<feature type="transmembrane region" description="Helical" evidence="2">
    <location>
        <begin position="28"/>
        <end position="46"/>
    </location>
</feature>
<organism evidence="3 4">
    <name type="scientific">Frankliniella fusca</name>
    <dbReference type="NCBI Taxonomy" id="407009"/>
    <lineage>
        <taxon>Eukaryota</taxon>
        <taxon>Metazoa</taxon>
        <taxon>Ecdysozoa</taxon>
        <taxon>Arthropoda</taxon>
        <taxon>Hexapoda</taxon>
        <taxon>Insecta</taxon>
        <taxon>Pterygota</taxon>
        <taxon>Neoptera</taxon>
        <taxon>Paraneoptera</taxon>
        <taxon>Thysanoptera</taxon>
        <taxon>Terebrantia</taxon>
        <taxon>Thripoidea</taxon>
        <taxon>Thripidae</taxon>
        <taxon>Frankliniella</taxon>
    </lineage>
</organism>
<feature type="transmembrane region" description="Helical" evidence="2">
    <location>
        <begin position="58"/>
        <end position="80"/>
    </location>
</feature>
<dbReference type="Proteomes" id="UP001219518">
    <property type="component" value="Unassembled WGS sequence"/>
</dbReference>
<gene>
    <name evidence="3" type="ORF">KUF71_013251</name>
</gene>
<feature type="region of interest" description="Disordered" evidence="1">
    <location>
        <begin position="213"/>
        <end position="244"/>
    </location>
</feature>
<name>A0AAE1LMC1_9NEOP</name>
<dbReference type="PANTHER" id="PTHR11360:SF237">
    <property type="entry name" value="MONOCARBOXYLATE TRANSPORTER 12-B-LIKE PROTEIN"/>
    <property type="match status" value="1"/>
</dbReference>
<feature type="transmembrane region" description="Helical" evidence="2">
    <location>
        <begin position="86"/>
        <end position="105"/>
    </location>
</feature>
<feature type="transmembrane region" description="Helical" evidence="2">
    <location>
        <begin position="449"/>
        <end position="470"/>
    </location>
</feature>